<keyword evidence="3" id="KW-1185">Reference proteome</keyword>
<dbReference type="InterPro" id="IPR036291">
    <property type="entry name" value="NAD(P)-bd_dom_sf"/>
</dbReference>
<protein>
    <submittedName>
        <fullName evidence="2">SDR family oxidoreductase</fullName>
    </submittedName>
</protein>
<evidence type="ECO:0000313" key="2">
    <source>
        <dbReference type="EMBL" id="THH36165.1"/>
    </source>
</evidence>
<dbReference type="PANTHER" id="PTHR15020:SF50">
    <property type="entry name" value="UPF0659 PROTEIN YMR090W"/>
    <property type="match status" value="1"/>
</dbReference>
<dbReference type="EMBL" id="SRKY01000003">
    <property type="protein sequence ID" value="THH36165.1"/>
    <property type="molecule type" value="Genomic_DNA"/>
</dbReference>
<dbReference type="OrthoDB" id="367683at2"/>
<accession>A0A4S4NBW2</accession>
<name>A0A4S4NBW2_9RHOB</name>
<dbReference type="Gene3D" id="3.40.50.720">
    <property type="entry name" value="NAD(P)-binding Rossmann-like Domain"/>
    <property type="match status" value="1"/>
</dbReference>
<dbReference type="PANTHER" id="PTHR15020">
    <property type="entry name" value="FLAVIN REDUCTASE-RELATED"/>
    <property type="match status" value="1"/>
</dbReference>
<dbReference type="SUPFAM" id="SSF51735">
    <property type="entry name" value="NAD(P)-binding Rossmann-fold domains"/>
    <property type="match status" value="1"/>
</dbReference>
<sequence length="199" mass="20869">MKVLVAGATGKTGLRVVRELAEQGHEPIAMVRESSDTSELPRGVAQRTQDLTNLSDDACDGCDAVIFAAGSGSSTGPEMTDKIDRDGAIDLVDVAKQAGVQRFVMLSSVGADNPQQAGEDMAHYLQAKHDADEYLMGSGLDYAILRPVALTERDGRRDVRLGDDVDPGAEAARGDVAALLARAVTDPALSGKAVLMQSC</sequence>
<dbReference type="Pfam" id="PF13460">
    <property type="entry name" value="NAD_binding_10"/>
    <property type="match status" value="1"/>
</dbReference>
<dbReference type="Proteomes" id="UP000306602">
    <property type="component" value="Unassembled WGS sequence"/>
</dbReference>
<evidence type="ECO:0000259" key="1">
    <source>
        <dbReference type="Pfam" id="PF13460"/>
    </source>
</evidence>
<feature type="domain" description="NAD(P)-binding" evidence="1">
    <location>
        <begin position="7"/>
        <end position="187"/>
    </location>
</feature>
<dbReference type="InterPro" id="IPR016040">
    <property type="entry name" value="NAD(P)-bd_dom"/>
</dbReference>
<gene>
    <name evidence="2" type="ORF">E4Z66_14025</name>
</gene>
<organism evidence="2 3">
    <name type="scientific">Aliishimia ponticola</name>
    <dbReference type="NCBI Taxonomy" id="2499833"/>
    <lineage>
        <taxon>Bacteria</taxon>
        <taxon>Pseudomonadati</taxon>
        <taxon>Pseudomonadota</taxon>
        <taxon>Alphaproteobacteria</taxon>
        <taxon>Rhodobacterales</taxon>
        <taxon>Paracoccaceae</taxon>
        <taxon>Aliishimia</taxon>
    </lineage>
</organism>
<proteinExistence type="predicted"/>
<dbReference type="CDD" id="cd05243">
    <property type="entry name" value="SDR_a5"/>
    <property type="match status" value="1"/>
</dbReference>
<evidence type="ECO:0000313" key="3">
    <source>
        <dbReference type="Proteomes" id="UP000306602"/>
    </source>
</evidence>
<dbReference type="RefSeq" id="WP_136463634.1">
    <property type="nucleotide sequence ID" value="NZ_SRKY01000003.1"/>
</dbReference>
<comment type="caution">
    <text evidence="2">The sequence shown here is derived from an EMBL/GenBank/DDBJ whole genome shotgun (WGS) entry which is preliminary data.</text>
</comment>
<dbReference type="AlphaFoldDB" id="A0A4S4NBW2"/>
<reference evidence="2 3" key="1">
    <citation type="submission" date="2019-04" db="EMBL/GenBank/DDBJ databases">
        <title>Shimia ponticola sp. nov., isolated from seawater.</title>
        <authorList>
            <person name="Kim Y.-O."/>
            <person name="Yoon J.-H."/>
        </authorList>
    </citation>
    <scope>NUCLEOTIDE SEQUENCE [LARGE SCALE GENOMIC DNA]</scope>
    <source>
        <strain evidence="2 3">MYP11</strain>
    </source>
</reference>